<keyword evidence="3" id="KW-0804">Transcription</keyword>
<dbReference type="InterPro" id="IPR000281">
    <property type="entry name" value="HTH_RpiR"/>
</dbReference>
<dbReference type="Gene3D" id="1.10.10.10">
    <property type="entry name" value="Winged helix-like DNA-binding domain superfamily/Winged helix DNA-binding domain"/>
    <property type="match status" value="2"/>
</dbReference>
<feature type="domain" description="HTH rpiR-type" evidence="4">
    <location>
        <begin position="1"/>
        <end position="77"/>
    </location>
</feature>
<dbReference type="AlphaFoldDB" id="A0A443IBK1"/>
<organism evidence="5 6">
    <name type="scientific">[Pantoea] beijingensis</name>
    <dbReference type="NCBI Taxonomy" id="1324864"/>
    <lineage>
        <taxon>Bacteria</taxon>
        <taxon>Pseudomonadati</taxon>
        <taxon>Pseudomonadota</taxon>
        <taxon>Gammaproteobacteria</taxon>
        <taxon>Enterobacterales</taxon>
        <taxon>Erwiniaceae</taxon>
        <taxon>Erwinia</taxon>
    </lineage>
</organism>
<dbReference type="Proteomes" id="UP000288794">
    <property type="component" value="Unassembled WGS sequence"/>
</dbReference>
<keyword evidence="2" id="KW-0238">DNA-binding</keyword>
<dbReference type="EMBL" id="JMEE01000036">
    <property type="protein sequence ID" value="RWR01479.1"/>
    <property type="molecule type" value="Genomic_DNA"/>
</dbReference>
<keyword evidence="6" id="KW-1185">Reference proteome</keyword>
<dbReference type="InterPro" id="IPR035472">
    <property type="entry name" value="RpiR-like_SIS"/>
</dbReference>
<dbReference type="InterPro" id="IPR001347">
    <property type="entry name" value="SIS_dom"/>
</dbReference>
<dbReference type="SUPFAM" id="SSF46689">
    <property type="entry name" value="Homeodomain-like"/>
    <property type="match status" value="2"/>
</dbReference>
<name>A0A443IBK1_9GAMM</name>
<dbReference type="InterPro" id="IPR046348">
    <property type="entry name" value="SIS_dom_sf"/>
</dbReference>
<evidence type="ECO:0000313" key="6">
    <source>
        <dbReference type="Proteomes" id="UP000288794"/>
    </source>
</evidence>
<dbReference type="GO" id="GO:0097367">
    <property type="term" value="F:carbohydrate derivative binding"/>
    <property type="evidence" value="ECO:0007669"/>
    <property type="project" value="InterPro"/>
</dbReference>
<dbReference type="Pfam" id="PF01418">
    <property type="entry name" value="HTH_6"/>
    <property type="match status" value="2"/>
</dbReference>
<sequence length="375" mass="41004">MNIVWQIQTGLDRLPPQQSRVARFVLDNLRFSSTASIEQLAAKSGVSTKTLTIFARSVGCKDLDDFLKQLRALHQNQIDENSVQPAIAGDIDYATTTTLEKLAAKAGIGPETLKRFARSIGREDFSDILFQIRCRLNELSQQEARVARTILDDVDFASSATIEQLASQAGVSPATITRFAKSVGCEDIRDLRMKLAQASAAHSRYLPAREVVSNLPESWQQQLSRMQGAIQQQLQRSSPENYQSAAGILERARSVQIFALGGVDIAFATHLQLQLLENGIVATLCQDVNLMRMTAATLNDDHALLVLATGEADHNLQSATLQAREHGLPIVALTADRNPLANMATVLLPLPDSTIQARYGVLMAMDLLTEGLSSR</sequence>
<keyword evidence="1" id="KW-0805">Transcription regulation</keyword>
<dbReference type="PROSITE" id="PS51071">
    <property type="entry name" value="HTH_RPIR"/>
    <property type="match status" value="2"/>
</dbReference>
<dbReference type="Pfam" id="PF01380">
    <property type="entry name" value="SIS"/>
    <property type="match status" value="1"/>
</dbReference>
<dbReference type="GO" id="GO:0003700">
    <property type="term" value="F:DNA-binding transcription factor activity"/>
    <property type="evidence" value="ECO:0007669"/>
    <property type="project" value="InterPro"/>
</dbReference>
<dbReference type="GO" id="GO:0003677">
    <property type="term" value="F:DNA binding"/>
    <property type="evidence" value="ECO:0007669"/>
    <property type="project" value="UniProtKB-KW"/>
</dbReference>
<dbReference type="Gene3D" id="3.40.50.10490">
    <property type="entry name" value="Glucose-6-phosphate isomerase like protein, domain 1"/>
    <property type="match status" value="1"/>
</dbReference>
<dbReference type="PANTHER" id="PTHR30514">
    <property type="entry name" value="GLUCOKINASE"/>
    <property type="match status" value="1"/>
</dbReference>
<dbReference type="GO" id="GO:1901135">
    <property type="term" value="P:carbohydrate derivative metabolic process"/>
    <property type="evidence" value="ECO:0007669"/>
    <property type="project" value="InterPro"/>
</dbReference>
<reference evidence="5 6" key="1">
    <citation type="submission" date="2014-04" db="EMBL/GenBank/DDBJ databases">
        <title>Draft genome sequence of Pantoea beijingensis strain LMG 27579, an emerging pathogen to Pleurotus eryngii with potential industrial application.</title>
        <authorList>
            <person name="Xu F."/>
            <person name="Liu Y."/>
            <person name="Wang S."/>
            <person name="Yin Y."/>
            <person name="Ma Y."/>
            <person name="Zhao S."/>
            <person name="Rong C."/>
        </authorList>
    </citation>
    <scope>NUCLEOTIDE SEQUENCE [LARGE SCALE GENOMIC DNA]</scope>
    <source>
        <strain evidence="5 6">LMG 27579</strain>
    </source>
</reference>
<dbReference type="CDD" id="cd05013">
    <property type="entry name" value="SIS_RpiR"/>
    <property type="match status" value="1"/>
</dbReference>
<evidence type="ECO:0000256" key="2">
    <source>
        <dbReference type="ARBA" id="ARBA00023125"/>
    </source>
</evidence>
<protein>
    <recommendedName>
        <fullName evidence="4">HTH rpiR-type domain-containing protein</fullName>
    </recommendedName>
</protein>
<dbReference type="InterPro" id="IPR047640">
    <property type="entry name" value="RpiR-like"/>
</dbReference>
<evidence type="ECO:0000256" key="1">
    <source>
        <dbReference type="ARBA" id="ARBA00023015"/>
    </source>
</evidence>
<gene>
    <name evidence="5" type="ORF">ED28_13380</name>
</gene>
<evidence type="ECO:0000256" key="3">
    <source>
        <dbReference type="ARBA" id="ARBA00023163"/>
    </source>
</evidence>
<dbReference type="PANTHER" id="PTHR30514:SF1">
    <property type="entry name" value="HTH-TYPE TRANSCRIPTIONAL REGULATOR HEXR-RELATED"/>
    <property type="match status" value="1"/>
</dbReference>
<feature type="domain" description="HTH rpiR-type" evidence="4">
    <location>
        <begin position="126"/>
        <end position="202"/>
    </location>
</feature>
<evidence type="ECO:0000313" key="5">
    <source>
        <dbReference type="EMBL" id="RWR01479.1"/>
    </source>
</evidence>
<dbReference type="SUPFAM" id="SSF53697">
    <property type="entry name" value="SIS domain"/>
    <property type="match status" value="1"/>
</dbReference>
<proteinExistence type="predicted"/>
<evidence type="ECO:0000259" key="4">
    <source>
        <dbReference type="PROSITE" id="PS51071"/>
    </source>
</evidence>
<accession>A0A443IBK1</accession>
<dbReference type="InterPro" id="IPR009057">
    <property type="entry name" value="Homeodomain-like_sf"/>
</dbReference>
<comment type="caution">
    <text evidence="5">The sequence shown here is derived from an EMBL/GenBank/DDBJ whole genome shotgun (WGS) entry which is preliminary data.</text>
</comment>
<dbReference type="InterPro" id="IPR036388">
    <property type="entry name" value="WH-like_DNA-bd_sf"/>
</dbReference>